<organism evidence="1 3">
    <name type="scientific">Medicago truncatula</name>
    <name type="common">Barrel medic</name>
    <name type="synonym">Medicago tribuloides</name>
    <dbReference type="NCBI Taxonomy" id="3880"/>
    <lineage>
        <taxon>Eukaryota</taxon>
        <taxon>Viridiplantae</taxon>
        <taxon>Streptophyta</taxon>
        <taxon>Embryophyta</taxon>
        <taxon>Tracheophyta</taxon>
        <taxon>Spermatophyta</taxon>
        <taxon>Magnoliopsida</taxon>
        <taxon>eudicotyledons</taxon>
        <taxon>Gunneridae</taxon>
        <taxon>Pentapetalae</taxon>
        <taxon>rosids</taxon>
        <taxon>fabids</taxon>
        <taxon>Fabales</taxon>
        <taxon>Fabaceae</taxon>
        <taxon>Papilionoideae</taxon>
        <taxon>50 kb inversion clade</taxon>
        <taxon>NPAAA clade</taxon>
        <taxon>Hologalegina</taxon>
        <taxon>IRL clade</taxon>
        <taxon>Trifolieae</taxon>
        <taxon>Medicago</taxon>
    </lineage>
</organism>
<proteinExistence type="predicted"/>
<reference evidence="2" key="3">
    <citation type="submission" date="2015-04" db="UniProtKB">
        <authorList>
            <consortium name="EnsemblPlants"/>
        </authorList>
    </citation>
    <scope>IDENTIFICATION</scope>
    <source>
        <strain evidence="2">cv. Jemalong A17</strain>
    </source>
</reference>
<dbReference type="EnsemblPlants" id="KEH33503">
    <property type="protein sequence ID" value="KEH33503"/>
    <property type="gene ID" value="MTR_3g040760"/>
</dbReference>
<accession>A0A072UWR9</accession>
<sequence length="141" mass="16630">MPIRYEELLPTLLKENLVQTKAPLRVPRNLPVWYRFNLSYTFHQGAPNHDIEHCYALKAEVHKLVQANIWSFKDLNPNVQANLLLNHELNIDKPIEHINHILSPDFEFPLSEDEEEKNEEIPDKISQLLGHLRHQSCKQRI</sequence>
<reference evidence="1 3" key="1">
    <citation type="journal article" date="2011" name="Nature">
        <title>The Medicago genome provides insight into the evolution of rhizobial symbioses.</title>
        <authorList>
            <person name="Young N.D."/>
            <person name="Debelle F."/>
            <person name="Oldroyd G.E."/>
            <person name="Geurts R."/>
            <person name="Cannon S.B."/>
            <person name="Udvardi M.K."/>
            <person name="Benedito V.A."/>
            <person name="Mayer K.F."/>
            <person name="Gouzy J."/>
            <person name="Schoof H."/>
            <person name="Van de Peer Y."/>
            <person name="Proost S."/>
            <person name="Cook D.R."/>
            <person name="Meyers B.C."/>
            <person name="Spannagl M."/>
            <person name="Cheung F."/>
            <person name="De Mita S."/>
            <person name="Krishnakumar V."/>
            <person name="Gundlach H."/>
            <person name="Zhou S."/>
            <person name="Mudge J."/>
            <person name="Bharti A.K."/>
            <person name="Murray J.D."/>
            <person name="Naoumkina M.A."/>
            <person name="Rosen B."/>
            <person name="Silverstein K.A."/>
            <person name="Tang H."/>
            <person name="Rombauts S."/>
            <person name="Zhao P.X."/>
            <person name="Zhou P."/>
            <person name="Barbe V."/>
            <person name="Bardou P."/>
            <person name="Bechner M."/>
            <person name="Bellec A."/>
            <person name="Berger A."/>
            <person name="Berges H."/>
            <person name="Bidwell S."/>
            <person name="Bisseling T."/>
            <person name="Choisne N."/>
            <person name="Couloux A."/>
            <person name="Denny R."/>
            <person name="Deshpande S."/>
            <person name="Dai X."/>
            <person name="Doyle J.J."/>
            <person name="Dudez A.M."/>
            <person name="Farmer A.D."/>
            <person name="Fouteau S."/>
            <person name="Franken C."/>
            <person name="Gibelin C."/>
            <person name="Gish J."/>
            <person name="Goldstein S."/>
            <person name="Gonzalez A.J."/>
            <person name="Green P.J."/>
            <person name="Hallab A."/>
            <person name="Hartog M."/>
            <person name="Hua A."/>
            <person name="Humphray S.J."/>
            <person name="Jeong D.H."/>
            <person name="Jing Y."/>
            <person name="Jocker A."/>
            <person name="Kenton S.M."/>
            <person name="Kim D.J."/>
            <person name="Klee K."/>
            <person name="Lai H."/>
            <person name="Lang C."/>
            <person name="Lin S."/>
            <person name="Macmil S.L."/>
            <person name="Magdelenat G."/>
            <person name="Matthews L."/>
            <person name="McCorrison J."/>
            <person name="Monaghan E.L."/>
            <person name="Mun J.H."/>
            <person name="Najar F.Z."/>
            <person name="Nicholson C."/>
            <person name="Noirot C."/>
            <person name="O'Bleness M."/>
            <person name="Paule C.R."/>
            <person name="Poulain J."/>
            <person name="Prion F."/>
            <person name="Qin B."/>
            <person name="Qu C."/>
            <person name="Retzel E.F."/>
            <person name="Riddle C."/>
            <person name="Sallet E."/>
            <person name="Samain S."/>
            <person name="Samson N."/>
            <person name="Sanders I."/>
            <person name="Saurat O."/>
            <person name="Scarpelli C."/>
            <person name="Schiex T."/>
            <person name="Segurens B."/>
            <person name="Severin A.J."/>
            <person name="Sherrier D.J."/>
            <person name="Shi R."/>
            <person name="Sims S."/>
            <person name="Singer S.R."/>
            <person name="Sinharoy S."/>
            <person name="Sterck L."/>
            <person name="Viollet A."/>
            <person name="Wang B.B."/>
            <person name="Wang K."/>
            <person name="Wang M."/>
            <person name="Wang X."/>
            <person name="Warfsmann J."/>
            <person name="Weissenbach J."/>
            <person name="White D.D."/>
            <person name="White J.D."/>
            <person name="Wiley G.B."/>
            <person name="Wincker P."/>
            <person name="Xing Y."/>
            <person name="Yang L."/>
            <person name="Yao Z."/>
            <person name="Ying F."/>
            <person name="Zhai J."/>
            <person name="Zhou L."/>
            <person name="Zuber A."/>
            <person name="Denarie J."/>
            <person name="Dixon R.A."/>
            <person name="May G.D."/>
            <person name="Schwartz D.C."/>
            <person name="Rogers J."/>
            <person name="Quetier F."/>
            <person name="Town C.D."/>
            <person name="Roe B.A."/>
        </authorList>
    </citation>
    <scope>NUCLEOTIDE SEQUENCE [LARGE SCALE GENOMIC DNA]</scope>
    <source>
        <strain evidence="1">A17</strain>
        <strain evidence="2 3">cv. Jemalong A17</strain>
    </source>
</reference>
<protein>
    <submittedName>
        <fullName evidence="1 2">Uncharacterized protein</fullName>
    </submittedName>
</protein>
<evidence type="ECO:0000313" key="1">
    <source>
        <dbReference type="EMBL" id="KEH33503.1"/>
    </source>
</evidence>
<dbReference type="HOGENOM" id="CLU_1828183_0_0_1"/>
<dbReference type="EMBL" id="CM001219">
    <property type="protein sequence ID" value="KEH33503.1"/>
    <property type="molecule type" value="Genomic_DNA"/>
</dbReference>
<name>A0A072UWR9_MEDTR</name>
<evidence type="ECO:0000313" key="2">
    <source>
        <dbReference type="EnsemblPlants" id="KEH33503"/>
    </source>
</evidence>
<evidence type="ECO:0000313" key="3">
    <source>
        <dbReference type="Proteomes" id="UP000002051"/>
    </source>
</evidence>
<dbReference type="Proteomes" id="UP000002051">
    <property type="component" value="Chromosome 3"/>
</dbReference>
<dbReference type="AlphaFoldDB" id="A0A072UWR9"/>
<keyword evidence="3" id="KW-1185">Reference proteome</keyword>
<reference evidence="1 3" key="2">
    <citation type="journal article" date="2014" name="BMC Genomics">
        <title>An improved genome release (version Mt4.0) for the model legume Medicago truncatula.</title>
        <authorList>
            <person name="Tang H."/>
            <person name="Krishnakumar V."/>
            <person name="Bidwell S."/>
            <person name="Rosen B."/>
            <person name="Chan A."/>
            <person name="Zhou S."/>
            <person name="Gentzbittel L."/>
            <person name="Childs K.L."/>
            <person name="Yandell M."/>
            <person name="Gundlach H."/>
            <person name="Mayer K.F."/>
            <person name="Schwartz D.C."/>
            <person name="Town C.D."/>
        </authorList>
    </citation>
    <scope>GENOME REANNOTATION</scope>
    <source>
        <strain evidence="1">A17</strain>
        <strain evidence="2 3">cv. Jemalong A17</strain>
    </source>
</reference>
<gene>
    <name evidence="1" type="ordered locus">MTR_3g040760</name>
</gene>